<organism evidence="3 4">
    <name type="scientific">Fonsecaea multimorphosa CBS 102226</name>
    <dbReference type="NCBI Taxonomy" id="1442371"/>
    <lineage>
        <taxon>Eukaryota</taxon>
        <taxon>Fungi</taxon>
        <taxon>Dikarya</taxon>
        <taxon>Ascomycota</taxon>
        <taxon>Pezizomycotina</taxon>
        <taxon>Eurotiomycetes</taxon>
        <taxon>Chaetothyriomycetidae</taxon>
        <taxon>Chaetothyriales</taxon>
        <taxon>Herpotrichiellaceae</taxon>
        <taxon>Fonsecaea</taxon>
    </lineage>
</organism>
<dbReference type="InterPro" id="IPR052982">
    <property type="entry name" value="SRP1/TIP1-like"/>
</dbReference>
<dbReference type="Proteomes" id="UP000053411">
    <property type="component" value="Unassembled WGS sequence"/>
</dbReference>
<dbReference type="STRING" id="1442371.A0A0D2JZL8"/>
<dbReference type="PANTHER" id="PTHR40633">
    <property type="entry name" value="MATRIX PROTEIN, PUTATIVE (AFU_ORTHOLOGUE AFUA_8G05410)-RELATED"/>
    <property type="match status" value="1"/>
</dbReference>
<evidence type="ECO:0000256" key="2">
    <source>
        <dbReference type="SAM" id="SignalP"/>
    </source>
</evidence>
<reference evidence="3 4" key="1">
    <citation type="submission" date="2015-01" db="EMBL/GenBank/DDBJ databases">
        <title>The Genome Sequence of Fonsecaea multimorphosa CBS 102226.</title>
        <authorList>
            <consortium name="The Broad Institute Genomics Platform"/>
            <person name="Cuomo C."/>
            <person name="de Hoog S."/>
            <person name="Gorbushina A."/>
            <person name="Stielow B."/>
            <person name="Teixiera M."/>
            <person name="Abouelleil A."/>
            <person name="Chapman S.B."/>
            <person name="Priest M."/>
            <person name="Young S.K."/>
            <person name="Wortman J."/>
            <person name="Nusbaum C."/>
            <person name="Birren B."/>
        </authorList>
    </citation>
    <scope>NUCLEOTIDE SEQUENCE [LARGE SCALE GENOMIC DNA]</scope>
    <source>
        <strain evidence="3 4">CBS 102226</strain>
    </source>
</reference>
<name>A0A0D2JZL8_9EURO</name>
<proteinExistence type="predicted"/>
<dbReference type="EMBL" id="KN848070">
    <property type="protein sequence ID" value="KIX98947.1"/>
    <property type="molecule type" value="Genomic_DNA"/>
</dbReference>
<feature type="compositionally biased region" description="Low complexity" evidence="1">
    <location>
        <begin position="138"/>
        <end position="210"/>
    </location>
</feature>
<protein>
    <submittedName>
        <fullName evidence="3">Uncharacterized protein</fullName>
    </submittedName>
</protein>
<dbReference type="RefSeq" id="XP_016633070.1">
    <property type="nucleotide sequence ID" value="XM_016775911.1"/>
</dbReference>
<dbReference type="VEuPathDB" id="FungiDB:Z520_05408"/>
<keyword evidence="4" id="KW-1185">Reference proteome</keyword>
<sequence length="238" mass="23318">MRFAHALAAALCAVVASAQQNNAISIPSGQGTLDVTAGQPLTIQWTNPSSSTVTIKLQQDPITPDSGAVLASGIPASALTATVQIPPAEDVNSHVYTIEIIDDSNPNNINFSPNFGIQGATGTATGVVTGSVTSTASVSATTSGSSTDSSSLTSTGTDSSTITTTDSSTTSATSSASSSSSSSESSASSTSSQQTTSSTSSALPTETTSAPDSNSNGAGSVKVQGSLFAMAIGLIAVL</sequence>
<gene>
    <name evidence="3" type="ORF">Z520_05408</name>
</gene>
<dbReference type="AlphaFoldDB" id="A0A0D2JZL8"/>
<evidence type="ECO:0000256" key="1">
    <source>
        <dbReference type="SAM" id="MobiDB-lite"/>
    </source>
</evidence>
<feature type="region of interest" description="Disordered" evidence="1">
    <location>
        <begin position="138"/>
        <end position="218"/>
    </location>
</feature>
<feature type="chain" id="PRO_5002245782" evidence="2">
    <location>
        <begin position="19"/>
        <end position="238"/>
    </location>
</feature>
<accession>A0A0D2JZL8</accession>
<evidence type="ECO:0000313" key="3">
    <source>
        <dbReference type="EMBL" id="KIX98947.1"/>
    </source>
</evidence>
<dbReference type="PANTHER" id="PTHR40633:SF1">
    <property type="entry name" value="GPI ANCHORED SERINE-THREONINE RICH PROTEIN (AFU_ORTHOLOGUE AFUA_1G03630)"/>
    <property type="match status" value="1"/>
</dbReference>
<dbReference type="GeneID" id="27711154"/>
<dbReference type="OrthoDB" id="2260257at2759"/>
<evidence type="ECO:0000313" key="4">
    <source>
        <dbReference type="Proteomes" id="UP000053411"/>
    </source>
</evidence>
<keyword evidence="2" id="KW-0732">Signal</keyword>
<feature type="signal peptide" evidence="2">
    <location>
        <begin position="1"/>
        <end position="18"/>
    </location>
</feature>